<evidence type="ECO:0000313" key="3">
    <source>
        <dbReference type="Proteomes" id="UP000314294"/>
    </source>
</evidence>
<feature type="region of interest" description="Disordered" evidence="1">
    <location>
        <begin position="99"/>
        <end position="128"/>
    </location>
</feature>
<protein>
    <submittedName>
        <fullName evidence="2">Uncharacterized protein</fullName>
    </submittedName>
</protein>
<comment type="caution">
    <text evidence="2">The sequence shown here is derived from an EMBL/GenBank/DDBJ whole genome shotgun (WGS) entry which is preliminary data.</text>
</comment>
<keyword evidence="3" id="KW-1185">Reference proteome</keyword>
<evidence type="ECO:0000256" key="1">
    <source>
        <dbReference type="SAM" id="MobiDB-lite"/>
    </source>
</evidence>
<dbReference type="EMBL" id="SRLO01006748">
    <property type="protein sequence ID" value="TNN28568.1"/>
    <property type="molecule type" value="Genomic_DNA"/>
</dbReference>
<dbReference type="AlphaFoldDB" id="A0A4Z2EII9"/>
<organism evidence="2 3">
    <name type="scientific">Liparis tanakae</name>
    <name type="common">Tanaka's snailfish</name>
    <dbReference type="NCBI Taxonomy" id="230148"/>
    <lineage>
        <taxon>Eukaryota</taxon>
        <taxon>Metazoa</taxon>
        <taxon>Chordata</taxon>
        <taxon>Craniata</taxon>
        <taxon>Vertebrata</taxon>
        <taxon>Euteleostomi</taxon>
        <taxon>Actinopterygii</taxon>
        <taxon>Neopterygii</taxon>
        <taxon>Teleostei</taxon>
        <taxon>Neoteleostei</taxon>
        <taxon>Acanthomorphata</taxon>
        <taxon>Eupercaria</taxon>
        <taxon>Perciformes</taxon>
        <taxon>Cottioidei</taxon>
        <taxon>Cottales</taxon>
        <taxon>Liparidae</taxon>
        <taxon>Liparis</taxon>
    </lineage>
</organism>
<reference evidence="2 3" key="1">
    <citation type="submission" date="2019-03" db="EMBL/GenBank/DDBJ databases">
        <title>First draft genome of Liparis tanakae, snailfish: a comprehensive survey of snailfish specific genes.</title>
        <authorList>
            <person name="Kim W."/>
            <person name="Song I."/>
            <person name="Jeong J.-H."/>
            <person name="Kim D."/>
            <person name="Kim S."/>
            <person name="Ryu S."/>
            <person name="Song J.Y."/>
            <person name="Lee S.K."/>
        </authorList>
    </citation>
    <scope>NUCLEOTIDE SEQUENCE [LARGE SCALE GENOMIC DNA]</scope>
    <source>
        <tissue evidence="2">Muscle</tissue>
    </source>
</reference>
<sequence length="153" mass="15911">MIRSMQPPLQHCSARWSYLAPPTSTPTISCPLSASSSSRSRMAPPRAAGLLLLTSVTQMRPTSTTGPGALLLLGPPFFLPSGSPKMGMFPKLRPNWAASPGSLQSDAAWSSTSGPSLTEGLPGGAASPSRKLSLMYSVSLRTAGRHRDASSAC</sequence>
<proteinExistence type="predicted"/>
<accession>A0A4Z2EII9</accession>
<feature type="compositionally biased region" description="Polar residues" evidence="1">
    <location>
        <begin position="101"/>
        <end position="116"/>
    </location>
</feature>
<name>A0A4Z2EII9_9TELE</name>
<dbReference type="Proteomes" id="UP000314294">
    <property type="component" value="Unassembled WGS sequence"/>
</dbReference>
<gene>
    <name evidence="2" type="ORF">EYF80_061284</name>
</gene>
<evidence type="ECO:0000313" key="2">
    <source>
        <dbReference type="EMBL" id="TNN28568.1"/>
    </source>
</evidence>